<name>A0ABT7YE31_9BACT</name>
<feature type="transmembrane region" description="Helical" evidence="1">
    <location>
        <begin position="299"/>
        <end position="324"/>
    </location>
</feature>
<protein>
    <submittedName>
        <fullName evidence="2">Bile acid:sodium symporter family protein</fullName>
    </submittedName>
</protein>
<feature type="transmembrane region" description="Helical" evidence="1">
    <location>
        <begin position="42"/>
        <end position="61"/>
    </location>
</feature>
<keyword evidence="1" id="KW-1133">Transmembrane helix</keyword>
<evidence type="ECO:0000313" key="3">
    <source>
        <dbReference type="Proteomes" id="UP001171916"/>
    </source>
</evidence>
<gene>
    <name evidence="2" type="ORF">QVH07_11530</name>
</gene>
<dbReference type="PANTHER" id="PTHR18640">
    <property type="entry name" value="SOLUTE CARRIER FAMILY 10 MEMBER 7"/>
    <property type="match status" value="1"/>
</dbReference>
<dbReference type="Pfam" id="PF13593">
    <property type="entry name" value="SBF_like"/>
    <property type="match status" value="1"/>
</dbReference>
<feature type="transmembrane region" description="Helical" evidence="1">
    <location>
        <begin position="109"/>
        <end position="129"/>
    </location>
</feature>
<feature type="transmembrane region" description="Helical" evidence="1">
    <location>
        <begin position="238"/>
        <end position="259"/>
    </location>
</feature>
<dbReference type="EMBL" id="JAUEPH010000004">
    <property type="protein sequence ID" value="MDN3204786.1"/>
    <property type="molecule type" value="Genomic_DNA"/>
</dbReference>
<evidence type="ECO:0000256" key="1">
    <source>
        <dbReference type="SAM" id="Phobius"/>
    </source>
</evidence>
<feature type="transmembrane region" description="Helical" evidence="1">
    <location>
        <begin position="176"/>
        <end position="195"/>
    </location>
</feature>
<sequence length="329" mass="36512">MNKLLKLLQKVGFNGFLLGLFSAIFLAYLFPSAGSSDSEFPWKPIINIGIAIVFFLYGVKLDPKQLKEGLANWKLHLLIQSITFLLFPALVVLILRWIPWIDDDFKLGITYLSALPSTVSAAVVMVSMAGGNLPAAIFNASVSSLIGVFITPAWMGILGNGVEGAEIDMLPTVFELTYKVILPVCVGALLHGKIFPLIQTHLKKLKYIDQTVIMMIVFTTFSDSFSQRVFSPYKTATLFQVAFLMLALFLFIWMLISIISRILGFDLKDRITALFCGSKKSLVHGVVIGKILFPNPEVLSLVLLPVMLYHIQQLIIGSAIAQYFSRKTE</sequence>
<dbReference type="Gene3D" id="1.20.1530.20">
    <property type="match status" value="1"/>
</dbReference>
<keyword evidence="1" id="KW-0472">Membrane</keyword>
<dbReference type="InterPro" id="IPR038770">
    <property type="entry name" value="Na+/solute_symporter_sf"/>
</dbReference>
<keyword evidence="3" id="KW-1185">Reference proteome</keyword>
<dbReference type="PIRSF" id="PIRSF026166">
    <property type="entry name" value="UCP026166"/>
    <property type="match status" value="1"/>
</dbReference>
<dbReference type="InterPro" id="IPR016833">
    <property type="entry name" value="Put_Na-Bile_cotransptr"/>
</dbReference>
<comment type="caution">
    <text evidence="2">The sequence shown here is derived from an EMBL/GenBank/DDBJ whole genome shotgun (WGS) entry which is preliminary data.</text>
</comment>
<feature type="transmembrane region" description="Helical" evidence="1">
    <location>
        <begin position="136"/>
        <end position="156"/>
    </location>
</feature>
<dbReference type="RefSeq" id="WP_290000516.1">
    <property type="nucleotide sequence ID" value="NZ_JAUEPH010000004.1"/>
</dbReference>
<keyword evidence="1" id="KW-0812">Transmembrane</keyword>
<dbReference type="Proteomes" id="UP001171916">
    <property type="component" value="Unassembled WGS sequence"/>
</dbReference>
<evidence type="ECO:0000313" key="2">
    <source>
        <dbReference type="EMBL" id="MDN3204786.1"/>
    </source>
</evidence>
<proteinExistence type="predicted"/>
<organism evidence="2 3">
    <name type="scientific">Algoriphagus sediminis</name>
    <dbReference type="NCBI Taxonomy" id="3057113"/>
    <lineage>
        <taxon>Bacteria</taxon>
        <taxon>Pseudomonadati</taxon>
        <taxon>Bacteroidota</taxon>
        <taxon>Cytophagia</taxon>
        <taxon>Cytophagales</taxon>
        <taxon>Cyclobacteriaceae</taxon>
        <taxon>Algoriphagus</taxon>
    </lineage>
</organism>
<reference evidence="2" key="1">
    <citation type="submission" date="2023-06" db="EMBL/GenBank/DDBJ databases">
        <title>Robiginitalea aurantiacus sp. nov. and Algoriphagus sediminis sp. nov., isolated from coastal sediment.</title>
        <authorList>
            <person name="Zhou Z.Y."/>
            <person name="An J."/>
            <person name="Jia Y.W."/>
            <person name="Du Z.J."/>
        </authorList>
    </citation>
    <scope>NUCLEOTIDE SEQUENCE</scope>
    <source>
        <strain evidence="2">C2-7</strain>
    </source>
</reference>
<accession>A0ABT7YE31</accession>
<dbReference type="PANTHER" id="PTHR18640:SF5">
    <property type="entry name" value="SODIUM_BILE ACID COTRANSPORTER 7"/>
    <property type="match status" value="1"/>
</dbReference>
<feature type="transmembrane region" description="Helical" evidence="1">
    <location>
        <begin position="12"/>
        <end position="30"/>
    </location>
</feature>
<feature type="transmembrane region" description="Helical" evidence="1">
    <location>
        <begin position="73"/>
        <end position="97"/>
    </location>
</feature>